<dbReference type="InterPro" id="IPR038287">
    <property type="entry name" value="Cse2_sf"/>
</dbReference>
<dbReference type="EMBL" id="CP028519">
    <property type="protein sequence ID" value="AVY94770.1"/>
    <property type="molecule type" value="Genomic_DNA"/>
</dbReference>
<dbReference type="Pfam" id="PF09485">
    <property type="entry name" value="CRISPR_Cse2"/>
    <property type="match status" value="1"/>
</dbReference>
<protein>
    <submittedName>
        <fullName evidence="1">Type I-E CRISPR-associated protein Cse2/CasB</fullName>
    </submittedName>
</protein>
<dbReference type="OrthoDB" id="5572740at2"/>
<organism evidence="1 2">
    <name type="scientific">Microvirgula aerodenitrificans</name>
    <dbReference type="NCBI Taxonomy" id="57480"/>
    <lineage>
        <taxon>Bacteria</taxon>
        <taxon>Pseudomonadati</taxon>
        <taxon>Pseudomonadota</taxon>
        <taxon>Betaproteobacteria</taxon>
        <taxon>Neisseriales</taxon>
        <taxon>Aquaspirillaceae</taxon>
        <taxon>Microvirgula</taxon>
    </lineage>
</organism>
<dbReference type="InterPro" id="IPR013382">
    <property type="entry name" value="CRISPR-assoc_prot_Cse2"/>
</dbReference>
<keyword evidence="2" id="KW-1185">Reference proteome</keyword>
<name>A0A2S0PBK2_9NEIS</name>
<dbReference type="STRING" id="1122240.GCA_000620105_01737"/>
<evidence type="ECO:0000313" key="1">
    <source>
        <dbReference type="EMBL" id="AVY94770.1"/>
    </source>
</evidence>
<dbReference type="CDD" id="cd09731">
    <property type="entry name" value="Cse2_I-E"/>
    <property type="match status" value="1"/>
</dbReference>
<sequence length="197" mass="21838">MKQFLSEPQQALVVLWWNGLQNENGRPAGPFAMLTHGDRAQLRRCALPDDVLLLSSLHRLAQALQKADGPAVPLSALALAAGVLSHVTDHIPGKDFARALGSKNGTDRPCMSELRFQQLQTCRDEVAFFRQARRAVDLLGGTTDVGRLANDLLNWVHEYRQPDPALPPAQRLKLRWATLYYQAALPESADEQARQPS</sequence>
<dbReference type="Proteomes" id="UP000244173">
    <property type="component" value="Chromosome"/>
</dbReference>
<dbReference type="RefSeq" id="WP_107889572.1">
    <property type="nucleotide sequence ID" value="NZ_CP028519.1"/>
</dbReference>
<dbReference type="Gene3D" id="1.10.520.40">
    <property type="entry name" value="CRISPR-associated protein Cse2"/>
    <property type="match status" value="1"/>
</dbReference>
<evidence type="ECO:0000313" key="2">
    <source>
        <dbReference type="Proteomes" id="UP000244173"/>
    </source>
</evidence>
<dbReference type="KEGG" id="maer:DAI18_12505"/>
<dbReference type="AlphaFoldDB" id="A0A2S0PBK2"/>
<proteinExistence type="predicted"/>
<accession>A0A2S0PBK2</accession>
<gene>
    <name evidence="1" type="primary">casB</name>
    <name evidence="1" type="ORF">DAI18_12505</name>
</gene>
<reference evidence="1 2" key="1">
    <citation type="submission" date="2018-04" db="EMBL/GenBank/DDBJ databases">
        <title>Denitrifier Microvirgula.</title>
        <authorList>
            <person name="Anderson E."/>
            <person name="Jang J."/>
            <person name="Ishii S."/>
        </authorList>
    </citation>
    <scope>NUCLEOTIDE SEQUENCE [LARGE SCALE GENOMIC DNA]</scope>
    <source>
        <strain evidence="1 2">BE2.4</strain>
    </source>
</reference>
<dbReference type="NCBIfam" id="TIGR02548">
    <property type="entry name" value="casB_cse2"/>
    <property type="match status" value="1"/>
</dbReference>